<protein>
    <submittedName>
        <fullName evidence="2">Uncharacterized protein</fullName>
    </submittedName>
</protein>
<accession>A0A9Q3CS37</accession>
<name>A0A9Q3CS37_9BASI</name>
<evidence type="ECO:0000256" key="1">
    <source>
        <dbReference type="SAM" id="MobiDB-lite"/>
    </source>
</evidence>
<feature type="compositionally biased region" description="Polar residues" evidence="1">
    <location>
        <begin position="36"/>
        <end position="47"/>
    </location>
</feature>
<evidence type="ECO:0000313" key="3">
    <source>
        <dbReference type="Proteomes" id="UP000765509"/>
    </source>
</evidence>
<dbReference type="EMBL" id="AVOT02009322">
    <property type="protein sequence ID" value="MBW0487873.1"/>
    <property type="molecule type" value="Genomic_DNA"/>
</dbReference>
<sequence>MSHLHLSNLGISRNQPEDRQGLFRNKIPGSGHHNRWQSTEGNNTHNSIHLPIQQRPQTKGIKGYGSSSSSLPTPQRLFPMEHGQHKVQPSFTLGITWSRLPEDISQRDTLQKSYGKHQRM</sequence>
<gene>
    <name evidence="2" type="ORF">O181_027588</name>
</gene>
<evidence type="ECO:0000313" key="2">
    <source>
        <dbReference type="EMBL" id="MBW0487873.1"/>
    </source>
</evidence>
<organism evidence="2 3">
    <name type="scientific">Austropuccinia psidii MF-1</name>
    <dbReference type="NCBI Taxonomy" id="1389203"/>
    <lineage>
        <taxon>Eukaryota</taxon>
        <taxon>Fungi</taxon>
        <taxon>Dikarya</taxon>
        <taxon>Basidiomycota</taxon>
        <taxon>Pucciniomycotina</taxon>
        <taxon>Pucciniomycetes</taxon>
        <taxon>Pucciniales</taxon>
        <taxon>Sphaerophragmiaceae</taxon>
        <taxon>Austropuccinia</taxon>
    </lineage>
</organism>
<comment type="caution">
    <text evidence="2">The sequence shown here is derived from an EMBL/GenBank/DDBJ whole genome shotgun (WGS) entry which is preliminary data.</text>
</comment>
<dbReference type="AlphaFoldDB" id="A0A9Q3CS37"/>
<reference evidence="2" key="1">
    <citation type="submission" date="2021-03" db="EMBL/GenBank/DDBJ databases">
        <title>Draft genome sequence of rust myrtle Austropuccinia psidii MF-1, a brazilian biotype.</title>
        <authorList>
            <person name="Quecine M.C."/>
            <person name="Pachon D.M.R."/>
            <person name="Bonatelli M.L."/>
            <person name="Correr F.H."/>
            <person name="Franceschini L.M."/>
            <person name="Leite T.F."/>
            <person name="Margarido G.R.A."/>
            <person name="Almeida C.A."/>
            <person name="Ferrarezi J.A."/>
            <person name="Labate C.A."/>
        </authorList>
    </citation>
    <scope>NUCLEOTIDE SEQUENCE</scope>
    <source>
        <strain evidence="2">MF-1</strain>
    </source>
</reference>
<keyword evidence="3" id="KW-1185">Reference proteome</keyword>
<dbReference type="Proteomes" id="UP000765509">
    <property type="component" value="Unassembled WGS sequence"/>
</dbReference>
<feature type="region of interest" description="Disordered" evidence="1">
    <location>
        <begin position="1"/>
        <end position="77"/>
    </location>
</feature>
<proteinExistence type="predicted"/>